<dbReference type="Gene3D" id="1.25.40.10">
    <property type="entry name" value="Tetratricopeptide repeat domain"/>
    <property type="match status" value="1"/>
</dbReference>
<dbReference type="SUPFAM" id="SSF48452">
    <property type="entry name" value="TPR-like"/>
    <property type="match status" value="1"/>
</dbReference>
<sequence length="97" mass="11187">MTGNIMTANRAVHKGNYTVAFDLYSKILHEKRHPVAYLNRALCYTAEKKPHLAVNDALRAYMMAQAMIDVNRDRVAGNDHIRRIDRDISSYRGRRVV</sequence>
<dbReference type="Proteomes" id="UP000304947">
    <property type="component" value="Unassembled WGS sequence"/>
</dbReference>
<gene>
    <name evidence="1" type="ORF">D6C83_07312</name>
</gene>
<organism evidence="1 2">
    <name type="scientific">Aureobasidium pullulans</name>
    <name type="common">Black yeast</name>
    <name type="synonym">Pullularia pullulans</name>
    <dbReference type="NCBI Taxonomy" id="5580"/>
    <lineage>
        <taxon>Eukaryota</taxon>
        <taxon>Fungi</taxon>
        <taxon>Dikarya</taxon>
        <taxon>Ascomycota</taxon>
        <taxon>Pezizomycotina</taxon>
        <taxon>Dothideomycetes</taxon>
        <taxon>Dothideomycetidae</taxon>
        <taxon>Dothideales</taxon>
        <taxon>Saccotheciaceae</taxon>
        <taxon>Aureobasidium</taxon>
    </lineage>
</organism>
<dbReference type="InterPro" id="IPR011990">
    <property type="entry name" value="TPR-like_helical_dom_sf"/>
</dbReference>
<proteinExistence type="predicted"/>
<dbReference type="EMBL" id="QZBU01003039">
    <property type="protein sequence ID" value="TIA29302.1"/>
    <property type="molecule type" value="Genomic_DNA"/>
</dbReference>
<protein>
    <recommendedName>
        <fullName evidence="3">TPR-like protein</fullName>
    </recommendedName>
</protein>
<evidence type="ECO:0000313" key="2">
    <source>
        <dbReference type="Proteomes" id="UP000304947"/>
    </source>
</evidence>
<evidence type="ECO:0000313" key="1">
    <source>
        <dbReference type="EMBL" id="TIA29302.1"/>
    </source>
</evidence>
<name>A0A4T0BDH2_AURPU</name>
<accession>A0A4T0BDH2</accession>
<evidence type="ECO:0008006" key="3">
    <source>
        <dbReference type="Google" id="ProtNLM"/>
    </source>
</evidence>
<comment type="caution">
    <text evidence="1">The sequence shown here is derived from an EMBL/GenBank/DDBJ whole genome shotgun (WGS) entry which is preliminary data.</text>
</comment>
<reference evidence="1 2" key="1">
    <citation type="submission" date="2018-10" db="EMBL/GenBank/DDBJ databases">
        <title>Fifty Aureobasidium pullulans genomes reveal a recombining polyextremotolerant generalist.</title>
        <authorList>
            <person name="Gostincar C."/>
            <person name="Turk M."/>
            <person name="Zajc J."/>
            <person name="Gunde-Cimerman N."/>
        </authorList>
    </citation>
    <scope>NUCLEOTIDE SEQUENCE [LARGE SCALE GENOMIC DNA]</scope>
    <source>
        <strain evidence="1 2">EXF-3380</strain>
    </source>
</reference>
<dbReference type="AlphaFoldDB" id="A0A4T0BDH2"/>